<comment type="caution">
    <text evidence="2">The sequence shown here is derived from an EMBL/GenBank/DDBJ whole genome shotgun (WGS) entry which is preliminary data.</text>
</comment>
<gene>
    <name evidence="2" type="ORF">OCU04_006302</name>
</gene>
<organism evidence="2 3">
    <name type="scientific">Sclerotinia nivalis</name>
    <dbReference type="NCBI Taxonomy" id="352851"/>
    <lineage>
        <taxon>Eukaryota</taxon>
        <taxon>Fungi</taxon>
        <taxon>Dikarya</taxon>
        <taxon>Ascomycota</taxon>
        <taxon>Pezizomycotina</taxon>
        <taxon>Leotiomycetes</taxon>
        <taxon>Helotiales</taxon>
        <taxon>Sclerotiniaceae</taxon>
        <taxon>Sclerotinia</taxon>
    </lineage>
</organism>
<evidence type="ECO:0000313" key="3">
    <source>
        <dbReference type="Proteomes" id="UP001152300"/>
    </source>
</evidence>
<sequence>MASTVILFDEFDIDLSTNVREFVLSFPKDSAALACFRARKRTAATSCLKLQIFGIVLLQFLFQLYLHIFVNLMYQTTNRALGASIAA</sequence>
<name>A0A9X0DL32_9HELO</name>
<proteinExistence type="predicted"/>
<keyword evidence="1" id="KW-1133">Transmembrane helix</keyword>
<keyword evidence="3" id="KW-1185">Reference proteome</keyword>
<feature type="transmembrane region" description="Helical" evidence="1">
    <location>
        <begin position="47"/>
        <end position="68"/>
    </location>
</feature>
<evidence type="ECO:0000256" key="1">
    <source>
        <dbReference type="SAM" id="Phobius"/>
    </source>
</evidence>
<dbReference type="EMBL" id="JAPEIS010000006">
    <property type="protein sequence ID" value="KAJ8065627.1"/>
    <property type="molecule type" value="Genomic_DNA"/>
</dbReference>
<dbReference type="AlphaFoldDB" id="A0A9X0DL32"/>
<evidence type="ECO:0000313" key="2">
    <source>
        <dbReference type="EMBL" id="KAJ8065627.1"/>
    </source>
</evidence>
<keyword evidence="1" id="KW-0812">Transmembrane</keyword>
<dbReference type="Proteomes" id="UP001152300">
    <property type="component" value="Unassembled WGS sequence"/>
</dbReference>
<reference evidence="2" key="1">
    <citation type="submission" date="2022-11" db="EMBL/GenBank/DDBJ databases">
        <title>Genome Resource of Sclerotinia nivalis Strain SnTB1, a Plant Pathogen Isolated from American Ginseng.</title>
        <authorList>
            <person name="Fan S."/>
        </authorList>
    </citation>
    <scope>NUCLEOTIDE SEQUENCE</scope>
    <source>
        <strain evidence="2">SnTB1</strain>
    </source>
</reference>
<keyword evidence="1" id="KW-0472">Membrane</keyword>
<accession>A0A9X0DL32</accession>
<protein>
    <submittedName>
        <fullName evidence="2">Uncharacterized protein</fullName>
    </submittedName>
</protein>